<keyword evidence="3" id="KW-1185">Reference proteome</keyword>
<dbReference type="HOGENOM" id="CLU_1097918_0_0_6"/>
<feature type="transmembrane region" description="Helical" evidence="1">
    <location>
        <begin position="64"/>
        <end position="86"/>
    </location>
</feature>
<feature type="transmembrane region" description="Helical" evidence="1">
    <location>
        <begin position="98"/>
        <end position="120"/>
    </location>
</feature>
<protein>
    <submittedName>
        <fullName evidence="2">Uncharacterized protein</fullName>
    </submittedName>
</protein>
<organism evidence="2 3">
    <name type="scientific">Shewanella frigidimarina (strain NCIMB 400)</name>
    <dbReference type="NCBI Taxonomy" id="318167"/>
    <lineage>
        <taxon>Bacteria</taxon>
        <taxon>Pseudomonadati</taxon>
        <taxon>Pseudomonadota</taxon>
        <taxon>Gammaproteobacteria</taxon>
        <taxon>Alteromonadales</taxon>
        <taxon>Shewanellaceae</taxon>
        <taxon>Shewanella</taxon>
    </lineage>
</organism>
<sequence length="253" mass="28239">MFRLTTRMFYMDIVTLCIAVVISQPLIVYLAFYKDTGLTTKKNEFYQSFLVIPPSFAFFYLDQYWYALSLLAAITLFGLLLAKMVNHKASHPIVRDDLISFAIAWLIIFGIGHFIAGLFTGSSQNTAVTSEVTAVTIQQGMYSALSISLLYLAIMLVVFCVRVLEKKYITKEKFSDFLLLICSVIGGVLPVMGDYFMLSMMLNFFSLFYISGMIIRLDGTGPSSGAVGFIFSYLFMMGAGVCLLFKGGAWLFG</sequence>
<gene>
    <name evidence="2" type="ordered locus">Sfri_3639</name>
</gene>
<proteinExistence type="predicted"/>
<accession>Q07WZ8</accession>
<feature type="transmembrane region" description="Helical" evidence="1">
    <location>
        <begin position="173"/>
        <end position="189"/>
    </location>
</feature>
<reference evidence="2 3" key="1">
    <citation type="submission" date="2006-08" db="EMBL/GenBank/DDBJ databases">
        <title>Complete sequence of Shewanella frigidimarina NCIMB 400.</title>
        <authorList>
            <consortium name="US DOE Joint Genome Institute"/>
            <person name="Copeland A."/>
            <person name="Lucas S."/>
            <person name="Lapidus A."/>
            <person name="Barry K."/>
            <person name="Detter J.C."/>
            <person name="Glavina del Rio T."/>
            <person name="Hammon N."/>
            <person name="Israni S."/>
            <person name="Dalin E."/>
            <person name="Tice H."/>
            <person name="Pitluck S."/>
            <person name="Fredrickson J.K."/>
            <person name="Kolker E."/>
            <person name="McCuel L.A."/>
            <person name="DiChristina T."/>
            <person name="Nealson K.H."/>
            <person name="Newman D."/>
            <person name="Tiedje J.M."/>
            <person name="Zhou J."/>
            <person name="Romine M.F."/>
            <person name="Culley D.E."/>
            <person name="Serres M."/>
            <person name="Chertkov O."/>
            <person name="Brettin T."/>
            <person name="Bruce D."/>
            <person name="Han C."/>
            <person name="Tapia R."/>
            <person name="Gilna P."/>
            <person name="Schmutz J."/>
            <person name="Larimer F."/>
            <person name="Land M."/>
            <person name="Hauser L."/>
            <person name="Kyrpides N."/>
            <person name="Mikhailova N."/>
            <person name="Richardson P."/>
        </authorList>
    </citation>
    <scope>NUCLEOTIDE SEQUENCE [LARGE SCALE GENOMIC DNA]</scope>
    <source>
        <strain evidence="2 3">NCIMB 400</strain>
    </source>
</reference>
<keyword evidence="1" id="KW-0812">Transmembrane</keyword>
<feature type="transmembrane region" description="Helical" evidence="1">
    <location>
        <begin position="9"/>
        <end position="32"/>
    </location>
</feature>
<evidence type="ECO:0000313" key="3">
    <source>
        <dbReference type="Proteomes" id="UP000000684"/>
    </source>
</evidence>
<feature type="transmembrane region" description="Helical" evidence="1">
    <location>
        <begin position="227"/>
        <end position="252"/>
    </location>
</feature>
<evidence type="ECO:0000256" key="1">
    <source>
        <dbReference type="SAM" id="Phobius"/>
    </source>
</evidence>
<dbReference type="Proteomes" id="UP000000684">
    <property type="component" value="Chromosome"/>
</dbReference>
<dbReference type="EMBL" id="CP000447">
    <property type="protein sequence ID" value="ABI73466.1"/>
    <property type="molecule type" value="Genomic_DNA"/>
</dbReference>
<dbReference type="AlphaFoldDB" id="Q07WZ8"/>
<dbReference type="eggNOG" id="ENOG50343FG">
    <property type="taxonomic scope" value="Bacteria"/>
</dbReference>
<keyword evidence="1" id="KW-1133">Transmembrane helix</keyword>
<name>Q07WZ8_SHEFN</name>
<feature type="transmembrane region" description="Helical" evidence="1">
    <location>
        <begin position="140"/>
        <end position="161"/>
    </location>
</feature>
<dbReference type="KEGG" id="sfr:Sfri_3639"/>
<keyword evidence="1" id="KW-0472">Membrane</keyword>
<evidence type="ECO:0000313" key="2">
    <source>
        <dbReference type="EMBL" id="ABI73466.1"/>
    </source>
</evidence>